<evidence type="ECO:0000256" key="5">
    <source>
        <dbReference type="ARBA" id="ARBA00022475"/>
    </source>
</evidence>
<dbReference type="GO" id="GO:0098794">
    <property type="term" value="C:postsynapse"/>
    <property type="evidence" value="ECO:0007669"/>
    <property type="project" value="TreeGrafter"/>
</dbReference>
<evidence type="ECO:0000313" key="22">
    <source>
        <dbReference type="EMBL" id="CAD5118698.1"/>
    </source>
</evidence>
<dbReference type="Proteomes" id="UP000549394">
    <property type="component" value="Unassembled WGS sequence"/>
</dbReference>
<evidence type="ECO:0000256" key="1">
    <source>
        <dbReference type="ARBA" id="ARBA00004651"/>
    </source>
</evidence>
<dbReference type="InterPro" id="IPR003644">
    <property type="entry name" value="Calx_beta"/>
</dbReference>
<accession>A0A7I8VR27</accession>
<evidence type="ECO:0000256" key="15">
    <source>
        <dbReference type="ARBA" id="ARBA00023065"/>
    </source>
</evidence>
<feature type="transmembrane region" description="Helical" evidence="20">
    <location>
        <begin position="70"/>
        <end position="91"/>
    </location>
</feature>
<feature type="transmembrane region" description="Helical" evidence="20">
    <location>
        <begin position="790"/>
        <end position="809"/>
    </location>
</feature>
<keyword evidence="23" id="KW-1185">Reference proteome</keyword>
<comment type="similarity">
    <text evidence="2">Belongs to the Ca(2+):cation antiporter (CaCA) (TC 2.A.19) family. SLC8 subfamily.</text>
</comment>
<keyword evidence="16 20" id="KW-0472">Membrane</keyword>
<evidence type="ECO:0000256" key="17">
    <source>
        <dbReference type="ARBA" id="ARBA00023180"/>
    </source>
</evidence>
<feature type="domain" description="Calx-beta" evidence="21">
    <location>
        <begin position="288"/>
        <end position="387"/>
    </location>
</feature>
<dbReference type="GO" id="GO:0046872">
    <property type="term" value="F:metal ion binding"/>
    <property type="evidence" value="ECO:0007669"/>
    <property type="project" value="UniProtKB-KW"/>
</dbReference>
<evidence type="ECO:0000256" key="14">
    <source>
        <dbReference type="ARBA" id="ARBA00023053"/>
    </source>
</evidence>
<evidence type="ECO:0000256" key="8">
    <source>
        <dbReference type="ARBA" id="ARBA00022723"/>
    </source>
</evidence>
<feature type="transmembrane region" description="Helical" evidence="20">
    <location>
        <begin position="136"/>
        <end position="159"/>
    </location>
</feature>
<comment type="catalytic activity">
    <reaction evidence="19">
        <text>Ca(2+)(in) + 3 Na(+)(out) = Ca(2+)(out) + 3 Na(+)(in)</text>
        <dbReference type="Rhea" id="RHEA:69955"/>
        <dbReference type="ChEBI" id="CHEBI:29101"/>
        <dbReference type="ChEBI" id="CHEBI:29108"/>
    </reaction>
</comment>
<keyword evidence="17" id="KW-0325">Glycoprotein</keyword>
<sequence>MVVNVESLNRTVDEVIIWSFLGVSIIADKFMASIEVITSKTRKIKYTDPNDKNVSHYIEVPVWNDTVANLTLMALGSSAPEILLSCIEIIFNNFEAGKLGPGTIVGSASFNLLVITAVCVVSIPNSESRSIKEFNVFAITAFSSVFAYIWLLIILIGISPDHVDLWEAIVTFCFFPVLVVACYIVDKGCFGVFKRKQDNDQEATLGISTEDEKYRKDLMQYIKHLKMDENYQDLTEKELESLARAELQKIKPPQKRTRAYWVREGMRVLTRRQSLTLSPKLIQKSGELRLSDVPRKYAVIEFEASSSVVRENQGYATVFVQRRGNIEIPAVCKVHTTDGTAKVSENDYQPLNKIVLFKANETRKPVLIKIIDDNEFEENEVFFVQVNSLDCSSIIDCLKDDEADTTDIRKYFDELGMFNIKDDEFEIRLSNVFDFGLMKIGLNKIHEVIIEDNDQPGTLEFKHNCMLIKEHCGHARIPVTRLDGCDGDIQIRWYTKDGKSKLNRDYLGKEGYLKFCNGQRQRNIEIEILKDALLEEDTGGFEVFLDPDDASLGVKVGKIDRVAISILPDEEFRGVLSRIVNNANQDLWHIELHKTTWKEQFKNAFSVIEGDIDKACAIDYILHFLSFFWKVLFACVPPPGIMGGWLSFIFSLSLIGLLTAIVGDLAAIAGCLSGLDDSVTAITLVALGTSLPDLFASKQAASKESTADNSIGNITGSNSVNVFLGLGLPWVIASIYHTTKNKTFKVEAGTLGFSVLVYSVFASICVASLFMRRKLKAFGGELGGSTKLKWLTAICLILMWFVYIVLSALQTYKKLNVQLV</sequence>
<evidence type="ECO:0000256" key="19">
    <source>
        <dbReference type="ARBA" id="ARBA00033667"/>
    </source>
</evidence>
<dbReference type="InterPro" id="IPR038081">
    <property type="entry name" value="CalX-like_sf"/>
</dbReference>
<evidence type="ECO:0000256" key="12">
    <source>
        <dbReference type="ARBA" id="ARBA00022860"/>
    </source>
</evidence>
<dbReference type="Pfam" id="PF03160">
    <property type="entry name" value="Calx-beta"/>
    <property type="match status" value="2"/>
</dbReference>
<dbReference type="OrthoDB" id="418484at2759"/>
<evidence type="ECO:0000256" key="7">
    <source>
        <dbReference type="ARBA" id="ARBA00022692"/>
    </source>
</evidence>
<keyword evidence="5" id="KW-1003">Cell membrane</keyword>
<evidence type="ECO:0000256" key="13">
    <source>
        <dbReference type="ARBA" id="ARBA00022989"/>
    </source>
</evidence>
<dbReference type="PANTHER" id="PTHR11878">
    <property type="entry name" value="SODIUM/CALCIUM EXCHANGER"/>
    <property type="match status" value="1"/>
</dbReference>
<evidence type="ECO:0000256" key="16">
    <source>
        <dbReference type="ARBA" id="ARBA00023136"/>
    </source>
</evidence>
<evidence type="ECO:0000256" key="11">
    <source>
        <dbReference type="ARBA" id="ARBA00022837"/>
    </source>
</evidence>
<evidence type="ECO:0000256" key="4">
    <source>
        <dbReference type="ARBA" id="ARBA00022449"/>
    </source>
</evidence>
<keyword evidence="15" id="KW-0406">Ion transport</keyword>
<dbReference type="SUPFAM" id="SSF141072">
    <property type="entry name" value="CalX-like"/>
    <property type="match status" value="2"/>
</dbReference>
<keyword evidence="4" id="KW-0050">Antiport</keyword>
<evidence type="ECO:0000256" key="9">
    <source>
        <dbReference type="ARBA" id="ARBA00022729"/>
    </source>
</evidence>
<feature type="transmembrane region" description="Helical" evidence="20">
    <location>
        <begin position="748"/>
        <end position="770"/>
    </location>
</feature>
<proteinExistence type="inferred from homology"/>
<keyword evidence="10" id="KW-0677">Repeat</keyword>
<dbReference type="AlphaFoldDB" id="A0A7I8VR27"/>
<feature type="transmembrane region" description="Helical" evidence="20">
    <location>
        <begin position="103"/>
        <end position="124"/>
    </location>
</feature>
<dbReference type="Gene3D" id="2.60.40.2030">
    <property type="match status" value="2"/>
</dbReference>
<dbReference type="InterPro" id="IPR004836">
    <property type="entry name" value="Na_Ca_Ex"/>
</dbReference>
<keyword evidence="18" id="KW-0739">Sodium transport</keyword>
<evidence type="ECO:0000256" key="6">
    <source>
        <dbReference type="ARBA" id="ARBA00022568"/>
    </source>
</evidence>
<dbReference type="InterPro" id="IPR051171">
    <property type="entry name" value="CaCA"/>
</dbReference>
<dbReference type="InterPro" id="IPR004837">
    <property type="entry name" value="NaCa_Exmemb"/>
</dbReference>
<comment type="subcellular location">
    <subcellularLocation>
        <location evidence="1">Cell membrane</location>
        <topology evidence="1">Multi-pass membrane protein</topology>
    </subcellularLocation>
</comment>
<evidence type="ECO:0000256" key="3">
    <source>
        <dbReference type="ARBA" id="ARBA00022448"/>
    </source>
</evidence>
<dbReference type="Gene3D" id="1.20.1420.30">
    <property type="entry name" value="NCX, central ion-binding region"/>
    <property type="match status" value="2"/>
</dbReference>
<dbReference type="SMART" id="SM00237">
    <property type="entry name" value="Calx_beta"/>
    <property type="match status" value="2"/>
</dbReference>
<reference evidence="22 23" key="1">
    <citation type="submission" date="2020-08" db="EMBL/GenBank/DDBJ databases">
        <authorList>
            <person name="Hejnol A."/>
        </authorList>
    </citation>
    <scope>NUCLEOTIDE SEQUENCE [LARGE SCALE GENOMIC DNA]</scope>
</reference>
<feature type="domain" description="Calx-beta" evidence="21">
    <location>
        <begin position="446"/>
        <end position="546"/>
    </location>
</feature>
<keyword evidence="13 20" id="KW-1133">Transmembrane helix</keyword>
<evidence type="ECO:0000259" key="21">
    <source>
        <dbReference type="SMART" id="SM00237"/>
    </source>
</evidence>
<dbReference type="InterPro" id="IPR044880">
    <property type="entry name" value="NCX_ion-bd_dom_sf"/>
</dbReference>
<dbReference type="GO" id="GO:0007154">
    <property type="term" value="P:cell communication"/>
    <property type="evidence" value="ECO:0007669"/>
    <property type="project" value="InterPro"/>
</dbReference>
<dbReference type="GO" id="GO:0098703">
    <property type="term" value="P:calcium ion import across plasma membrane"/>
    <property type="evidence" value="ECO:0007669"/>
    <property type="project" value="TreeGrafter"/>
</dbReference>
<name>A0A7I8VR27_9ANNE</name>
<organism evidence="22 23">
    <name type="scientific">Dimorphilus gyrociliatus</name>
    <dbReference type="NCBI Taxonomy" id="2664684"/>
    <lineage>
        <taxon>Eukaryota</taxon>
        <taxon>Metazoa</taxon>
        <taxon>Spiralia</taxon>
        <taxon>Lophotrochozoa</taxon>
        <taxon>Annelida</taxon>
        <taxon>Polychaeta</taxon>
        <taxon>Polychaeta incertae sedis</taxon>
        <taxon>Dinophilidae</taxon>
        <taxon>Dimorphilus</taxon>
    </lineage>
</organism>
<feature type="transmembrane region" description="Helical" evidence="20">
    <location>
        <begin position="716"/>
        <end position="736"/>
    </location>
</feature>
<keyword evidence="6" id="KW-0109">Calcium transport</keyword>
<feature type="transmembrane region" description="Helical" evidence="20">
    <location>
        <begin position="15"/>
        <end position="37"/>
    </location>
</feature>
<evidence type="ECO:0000256" key="10">
    <source>
        <dbReference type="ARBA" id="ARBA00022737"/>
    </source>
</evidence>
<feature type="transmembrane region" description="Helical" evidence="20">
    <location>
        <begin position="645"/>
        <end position="667"/>
    </location>
</feature>
<keyword evidence="14" id="KW-0915">Sodium</keyword>
<dbReference type="PRINTS" id="PR01259">
    <property type="entry name" value="NACAEXCHNGR"/>
</dbReference>
<dbReference type="GO" id="GO:0030424">
    <property type="term" value="C:axon"/>
    <property type="evidence" value="ECO:0007669"/>
    <property type="project" value="TreeGrafter"/>
</dbReference>
<keyword evidence="3" id="KW-0813">Transport</keyword>
<keyword evidence="9" id="KW-0732">Signal</keyword>
<dbReference type="Pfam" id="PF01699">
    <property type="entry name" value="Na_Ca_ex"/>
    <property type="match status" value="2"/>
</dbReference>
<evidence type="ECO:0000313" key="23">
    <source>
        <dbReference type="Proteomes" id="UP000549394"/>
    </source>
</evidence>
<dbReference type="GO" id="GO:0005432">
    <property type="term" value="F:calcium:sodium antiporter activity"/>
    <property type="evidence" value="ECO:0007669"/>
    <property type="project" value="InterPro"/>
</dbReference>
<evidence type="ECO:0000256" key="20">
    <source>
        <dbReference type="SAM" id="Phobius"/>
    </source>
</evidence>
<evidence type="ECO:0000256" key="2">
    <source>
        <dbReference type="ARBA" id="ARBA00007489"/>
    </source>
</evidence>
<dbReference type="PANTHER" id="PTHR11878:SF76">
    <property type="entry name" value="CALX-BETA DOMAIN-CONTAINING PROTEIN"/>
    <property type="match status" value="1"/>
</dbReference>
<feature type="transmembrane region" description="Helical" evidence="20">
    <location>
        <begin position="165"/>
        <end position="185"/>
    </location>
</feature>
<comment type="caution">
    <text evidence="22">The sequence shown here is derived from an EMBL/GenBank/DDBJ whole genome shotgun (WGS) entry which is preliminary data.</text>
</comment>
<feature type="transmembrane region" description="Helical" evidence="20">
    <location>
        <begin position="620"/>
        <end position="639"/>
    </location>
</feature>
<gene>
    <name evidence="22" type="ORF">DGYR_LOCUS7029</name>
</gene>
<dbReference type="GO" id="GO:0042383">
    <property type="term" value="C:sarcolemma"/>
    <property type="evidence" value="ECO:0007669"/>
    <property type="project" value="TreeGrafter"/>
</dbReference>
<protein>
    <submittedName>
        <fullName evidence="22">DgyrCDS7380</fullName>
    </submittedName>
</protein>
<keyword evidence="11" id="KW-0106">Calcium</keyword>
<keyword evidence="7 20" id="KW-0812">Transmembrane</keyword>
<dbReference type="EMBL" id="CAJFCJ010000009">
    <property type="protein sequence ID" value="CAD5118698.1"/>
    <property type="molecule type" value="Genomic_DNA"/>
</dbReference>
<dbReference type="GO" id="GO:0005516">
    <property type="term" value="F:calmodulin binding"/>
    <property type="evidence" value="ECO:0007669"/>
    <property type="project" value="UniProtKB-KW"/>
</dbReference>
<keyword evidence="12" id="KW-0112">Calmodulin-binding</keyword>
<evidence type="ECO:0000256" key="18">
    <source>
        <dbReference type="ARBA" id="ARBA00023201"/>
    </source>
</evidence>
<keyword evidence="8" id="KW-0479">Metal-binding</keyword>